<name>A0A8H5ZF76_COCSA</name>
<dbReference type="InterPro" id="IPR049326">
    <property type="entry name" value="Rhodopsin_dom_fungi"/>
</dbReference>
<dbReference type="AlphaFoldDB" id="A0A8H5ZF76"/>
<dbReference type="GO" id="GO:0016020">
    <property type="term" value="C:membrane"/>
    <property type="evidence" value="ECO:0007669"/>
    <property type="project" value="UniProtKB-SubCell"/>
</dbReference>
<comment type="similarity">
    <text evidence="5">Belongs to the SAT4 family.</text>
</comment>
<keyword evidence="4 7" id="KW-0472">Membrane</keyword>
<dbReference type="Proteomes" id="UP000624244">
    <property type="component" value="Unassembled WGS sequence"/>
</dbReference>
<gene>
    <name evidence="9" type="ORF">GGP41_003365</name>
</gene>
<feature type="transmembrane region" description="Helical" evidence="7">
    <location>
        <begin position="114"/>
        <end position="136"/>
    </location>
</feature>
<feature type="compositionally biased region" description="Polar residues" evidence="6">
    <location>
        <begin position="360"/>
        <end position="370"/>
    </location>
</feature>
<feature type="transmembrane region" description="Helical" evidence="7">
    <location>
        <begin position="71"/>
        <end position="94"/>
    </location>
</feature>
<evidence type="ECO:0000256" key="5">
    <source>
        <dbReference type="ARBA" id="ARBA00038359"/>
    </source>
</evidence>
<reference evidence="9" key="1">
    <citation type="submission" date="2019-11" db="EMBL/GenBank/DDBJ databases">
        <title>Bipolaris sorokiniana Genome sequencing.</title>
        <authorList>
            <person name="Wang H."/>
        </authorList>
    </citation>
    <scope>NUCLEOTIDE SEQUENCE</scope>
</reference>
<feature type="transmembrane region" description="Helical" evidence="7">
    <location>
        <begin position="148"/>
        <end position="170"/>
    </location>
</feature>
<evidence type="ECO:0000256" key="1">
    <source>
        <dbReference type="ARBA" id="ARBA00004141"/>
    </source>
</evidence>
<evidence type="ECO:0000259" key="8">
    <source>
        <dbReference type="Pfam" id="PF20684"/>
    </source>
</evidence>
<evidence type="ECO:0000256" key="6">
    <source>
        <dbReference type="SAM" id="MobiDB-lite"/>
    </source>
</evidence>
<evidence type="ECO:0000256" key="2">
    <source>
        <dbReference type="ARBA" id="ARBA00022692"/>
    </source>
</evidence>
<feature type="domain" description="Rhodopsin" evidence="8">
    <location>
        <begin position="55"/>
        <end position="304"/>
    </location>
</feature>
<evidence type="ECO:0000313" key="10">
    <source>
        <dbReference type="Proteomes" id="UP000624244"/>
    </source>
</evidence>
<accession>A0A8H5ZF76</accession>
<dbReference type="Pfam" id="PF20684">
    <property type="entry name" value="Fung_rhodopsin"/>
    <property type="match status" value="1"/>
</dbReference>
<feature type="transmembrane region" description="Helical" evidence="7">
    <location>
        <begin position="38"/>
        <end position="59"/>
    </location>
</feature>
<proteinExistence type="inferred from homology"/>
<protein>
    <recommendedName>
        <fullName evidence="8">Rhodopsin domain-containing protein</fullName>
    </recommendedName>
</protein>
<feature type="region of interest" description="Disordered" evidence="6">
    <location>
        <begin position="338"/>
        <end position="370"/>
    </location>
</feature>
<evidence type="ECO:0000256" key="7">
    <source>
        <dbReference type="SAM" id="Phobius"/>
    </source>
</evidence>
<evidence type="ECO:0000256" key="4">
    <source>
        <dbReference type="ARBA" id="ARBA00023136"/>
    </source>
</evidence>
<keyword evidence="3 7" id="KW-1133">Transmembrane helix</keyword>
<feature type="transmembrane region" description="Helical" evidence="7">
    <location>
        <begin position="204"/>
        <end position="223"/>
    </location>
</feature>
<comment type="caution">
    <text evidence="9">The sequence shown here is derived from an EMBL/GenBank/DDBJ whole genome shotgun (WGS) entry which is preliminary data.</text>
</comment>
<dbReference type="PANTHER" id="PTHR33048:SF47">
    <property type="entry name" value="INTEGRAL MEMBRANE PROTEIN-RELATED"/>
    <property type="match status" value="1"/>
</dbReference>
<feature type="transmembrane region" description="Helical" evidence="7">
    <location>
        <begin position="235"/>
        <end position="253"/>
    </location>
</feature>
<dbReference type="PANTHER" id="PTHR33048">
    <property type="entry name" value="PTH11-LIKE INTEGRAL MEMBRANE PROTEIN (AFU_ORTHOLOGUE AFUA_5G11245)"/>
    <property type="match status" value="1"/>
</dbReference>
<evidence type="ECO:0000313" key="9">
    <source>
        <dbReference type="EMBL" id="KAF5847114.1"/>
    </source>
</evidence>
<keyword evidence="2 7" id="KW-0812">Transmembrane</keyword>
<dbReference type="EMBL" id="WNKQ01000014">
    <property type="protein sequence ID" value="KAF5847114.1"/>
    <property type="molecule type" value="Genomic_DNA"/>
</dbReference>
<evidence type="ECO:0000256" key="3">
    <source>
        <dbReference type="ARBA" id="ARBA00022989"/>
    </source>
</evidence>
<dbReference type="InterPro" id="IPR052337">
    <property type="entry name" value="SAT4-like"/>
</dbReference>
<sequence>MANDMSRLTTWEGILAHMLSNPPPADEPQPLSNKKGTIFGITLTFLAVAWFAVLFRLWVRIRIVKEFGWDDGFVLLAQCLNTAATIIVCISVRYGLGRHMLYLGFDNVATYLRMYYIELAIYISNGAIIKVALLFQYLRIFKAGRMRWICIGLLIAVILWGIAFSFTAWFPCFPVRGYWDRTIPAKCYGFGFGNLDEFVMTYKAQSATNMMFDIAIFVAPMILFRTPNLRRKNLIAMAGVFSFGAVAVGTAVGRLHGIVKTKGATYPYVDYTWWTPTMIILSCLEIDLAIICASMPIFWPIVERSLVAILVSYEVQVVEERVDDYGLTYELEHKKTNDRTSIKSSGTSTRELTQQEEDNSNNNGKRQQFTVGCDPLNEEQRNAGFTANIETLAAPPKWQI</sequence>
<organism evidence="9 10">
    <name type="scientific">Cochliobolus sativus</name>
    <name type="common">Common root rot and spot blotch fungus</name>
    <name type="synonym">Bipolaris sorokiniana</name>
    <dbReference type="NCBI Taxonomy" id="45130"/>
    <lineage>
        <taxon>Eukaryota</taxon>
        <taxon>Fungi</taxon>
        <taxon>Dikarya</taxon>
        <taxon>Ascomycota</taxon>
        <taxon>Pezizomycotina</taxon>
        <taxon>Dothideomycetes</taxon>
        <taxon>Pleosporomycetidae</taxon>
        <taxon>Pleosporales</taxon>
        <taxon>Pleosporineae</taxon>
        <taxon>Pleosporaceae</taxon>
        <taxon>Bipolaris</taxon>
    </lineage>
</organism>
<feature type="transmembrane region" description="Helical" evidence="7">
    <location>
        <begin position="273"/>
        <end position="299"/>
    </location>
</feature>
<feature type="compositionally biased region" description="Polar residues" evidence="6">
    <location>
        <begin position="342"/>
        <end position="352"/>
    </location>
</feature>
<comment type="subcellular location">
    <subcellularLocation>
        <location evidence="1">Membrane</location>
        <topology evidence="1">Multi-pass membrane protein</topology>
    </subcellularLocation>
</comment>